<dbReference type="EMBL" id="SOCP01000009">
    <property type="protein sequence ID" value="TDV47978.1"/>
    <property type="molecule type" value="Genomic_DNA"/>
</dbReference>
<comment type="caution">
    <text evidence="11">The sequence shown here is derived from an EMBL/GenBank/DDBJ whole genome shotgun (WGS) entry which is preliminary data.</text>
</comment>
<proteinExistence type="predicted"/>
<keyword evidence="5" id="KW-0045">Antibiotic biosynthesis</keyword>
<dbReference type="SMART" id="SM00823">
    <property type="entry name" value="PKS_PP"/>
    <property type="match status" value="2"/>
</dbReference>
<dbReference type="NCBIfam" id="NF045894">
    <property type="entry name" value="PKS_plus_SDR"/>
    <property type="match status" value="1"/>
</dbReference>
<dbReference type="Pfam" id="PF08990">
    <property type="entry name" value="Docking"/>
    <property type="match status" value="1"/>
</dbReference>
<gene>
    <name evidence="11" type="ORF">CLV71_109215</name>
</gene>
<sequence>MAGENRLRDYLKRVTTDLHHTRRRLDELRARAEEPVAVVGIGCRLPGGVTGPDGLWELLSQGRDAITTVPADRGWPAGDRHWRGGFVAGVDRFDADFFGIAPREAVTMDPQQRLLLETGWEAVERAGIAPGSLSGERVGVFVGTSGQTYSELLMASAERDEGHISTGNTASVLSGRLSYALGLHGPSITVDTACSSSLVAVHLAVRSLRAGESSLALAAGVAVVSVPEVFAEFDRQGGIAADGRCKAFAAAADGTSWAEGVGVLVLARLSTARALGYPVLALVRGSAVNSDGATSGLTVPNGPAQERVIRDALADAGLTADGVDVVEAHGTGTSLGDPIEAAALAATYGRDRDEPVLLGSLKSNLGHTQAAAGVAGMIKMVLALGHARLPATLHVDVPSPHVDWPASGLALLTEATDWPRGERPRRAGVSSFGFSGTNAHVVLEEAPATDDVPEARSVAVLPWLVSARTAAGLRAQVGRLAAVPADPADVAFSLATGRTAFAHRLAATGPDPAAALREWLASGAAPGVRTGTATPAVEPVTAFLFAGQGSQRAGMGRELAARFPVFADALAGITGELGRDPLSHTVDLETTRDAQPALFAVEVGLFRLLESWGVRPDVVVGHSVGEVAAAHVAGVLSLVDACRLVVARGRLMGALPGGGAMLSVRAGADEVVPLLAEGAVVAAVNGPAATTVSGPAEAVAETERLLSAAGYRCRRLRVSHAFHSPLMDPMLDDFRRALDGVVFGEPTIPLISTVTGEPARMDSVDYWVQQVRRPVRFADAVTAASADVAVEIGPDGSLGAVVPGAVALLRRDRPEEDTAVAALAALHLRGVPVEWRALFAGTGARRVELPTYAFQRERFWPRPSEPTGVRAHEVEWVPVHDLPPGVVTGPWLVVGAPASALAGELAAAVGGEVAVLDTTDRAELATRLPATGGVLAVGDIGPAGLVALLQALGDAGSSAVLWCVTSGPEHAALWGLGTVAAVEYPRRWGGLVELAPGTDPAAVLPVLAAGTEDEVRLSATGLTARRLVHAAERPAEAPPTGTAMVLGGTGAAGRRVAAWLARSGVPRLVLVGRRETEADLAGAEVVVADARDAAALAELVTTHDVTAVYHAVRATGSGVIDTMDPAEVARSLEDVRASLAAAEAATEGRPLTRFVVLASLAGVLAGPGQGADAAAHAIAAAWVADRRERGLPATLVAWPRWAGVDETVVARMRRAGITPMDEDTALAALAAAGDRTLAVAEVDWARYTEVLPRPSALLRAMPGARSTPVPTPAQHDDLLALVRGLAAAVLGHGSASAVDPARSFQSLGFDSLTAVELRNALAADLGRELPATLVFDHPTPAALAAHLDGGRPEAPVTVRADDGDPIAIVGMACRYPGGVANADDLWRLVAEGRDAVTGFPTDRGWDLAALATSSATGEGGFLTGADRFDAAFFGISPREALAMDPQQRLLLEVTWEAVEQAGIDPSSLAGTATGVFAGSNINDYPELLRRSDADVLAHVGLGNAASVLSGRVAYLLGLEGPALTVDTACSSSLVALHLAARSLRAGESNLALASGVLVMTTPAAFVDFTTQGGLSPDGRCKAFGEGADGTGWSEGVGVLVLERLSDAVRKGHEVLAVVRGSAVNSDGASNGLTAPNGPSQQRVIRAALASAGLSGSEVDVVEAHGTGTTLGDPIEAQALLATYGQDREQPLLLGSIKSNLGHTQAAAGVAGVIKMVQAMRHGVVPPTLHAGTPTSHVDWSAGAVSLVTEPVAWPETGRVRRAGVSSFGVSGTNAHVVLEQAPEPEAVADGPAVPWVLSARTPEALREQAARLAGRGELDPAAVARSLATGRTAFTHRAAVTALDRQGRAAALTALANGEPHPELVTGTGGVPRVAVLFAGQGTQRPGMGNGLAAAHPVFAQALEEAVAALDRHLDRPLRQVLCDAELLGRTEYAQPALFAVEVALYRLVESWGVRPGLVIGHSVGEVAAAHVAGVLTLAGAAELVVARGRLMQAIPGGVMVAVEAAEAEVALGEGVDLAAVNGPSAVVLSGDEDAVLAAAARMGGKTRRLPVAHAFHSSHMDAMTDQLTRTARGVAATPPALPVVSTVTATTDADLTDPAYWGRQARATVRFADAVRTARDLGADLFLELGPDSTLAGLVDGVPVLRRDRPEPAAAATALARLHVAGVALDWAGLTAGARLADLPTYPFQGRRFWPQEAPEPDAGSDDWWTELTAGPDTAATLDVDPAALKEVLPALSAYRVGRQTSAAADSIRYRVGWTPVSSPRPGRVSGWLAVVPEGHDPRVLSGFADVTTLVVREGEDTRPALATRLAVHGDVTGVVSLLALAETGPPAMPESLTRTVALVQALGDAGVTAPLWCVTSGAVTAERGERLRAPAQAAIWGLGRGVALEHPDRWGGLVDLPATVDTETAARLAALLGNPDGEDQVALRGTTYGRRLTSAPASPAKAGTRTGSAPRSTPDSRATIEAAPGMRTDGTFLVTGGTGAVGAHFARDLVRRGVPRLVLASRRGVDAPGARALVAELTRLGAEVRVVACDTADRDATAAMLAPITDLTGVVHAAGVLDDGMLTDLTPERLHTGLAAKSVAAWHLHELTLDRPLTTFILCASIAGSIGAAAQGPYAAANSLLDALAQHRADLGLPALSVSWSPWAGAGMGVDAAVEAWMRRAGVTSLDPGRAVDAAHRANRNGDTTLTVADIDWTRYAPGLAAVRPTRLLDLIPAARPAPETTQDTVDLAGRLVDMSEPERVATLTRLVLVTSSAVLGYGDRDEIAPEQAFADLGFDSLTSVEFRNRLAAATGLDLARTVVFDYPTPAALARRLRGLLTDDTDPVQAGLDRLEKALAEHEPGDRSRVAERLRALAARWDPDPEPGGPDLLVASDDEVFEFIGKEFGIS</sequence>
<dbReference type="SMART" id="SM00827">
    <property type="entry name" value="PKS_AT"/>
    <property type="match status" value="2"/>
</dbReference>
<dbReference type="InterPro" id="IPR014030">
    <property type="entry name" value="Ketoacyl_synth_N"/>
</dbReference>
<dbReference type="InterPro" id="IPR018201">
    <property type="entry name" value="Ketoacyl_synth_AS"/>
</dbReference>
<dbReference type="Pfam" id="PF16197">
    <property type="entry name" value="KAsynt_C_assoc"/>
    <property type="match status" value="2"/>
</dbReference>
<evidence type="ECO:0000256" key="2">
    <source>
        <dbReference type="ARBA" id="ARBA00022450"/>
    </source>
</evidence>
<keyword evidence="2" id="KW-0596">Phosphopantetheine</keyword>
<dbReference type="InterPro" id="IPR032821">
    <property type="entry name" value="PKS_assoc"/>
</dbReference>
<evidence type="ECO:0000256" key="3">
    <source>
        <dbReference type="ARBA" id="ARBA00022553"/>
    </source>
</evidence>
<dbReference type="FunFam" id="3.40.47.10:FF:000019">
    <property type="entry name" value="Polyketide synthase type I"/>
    <property type="match status" value="2"/>
</dbReference>
<dbReference type="OrthoDB" id="9778690at2"/>
<dbReference type="Gene3D" id="3.40.47.10">
    <property type="match status" value="2"/>
</dbReference>
<keyword evidence="7" id="KW-0012">Acyltransferase</keyword>
<dbReference type="SUPFAM" id="SSF47336">
    <property type="entry name" value="ACP-like"/>
    <property type="match status" value="2"/>
</dbReference>
<dbReference type="SMART" id="SM01294">
    <property type="entry name" value="PKS_PP_betabranch"/>
    <property type="match status" value="2"/>
</dbReference>
<dbReference type="PANTHER" id="PTHR43775:SF51">
    <property type="entry name" value="INACTIVE PHENOLPHTHIOCEROL SYNTHESIS POLYKETIDE SYNTHASE TYPE I PKS1-RELATED"/>
    <property type="match status" value="1"/>
</dbReference>
<dbReference type="InterPro" id="IPR057326">
    <property type="entry name" value="KR_dom"/>
</dbReference>
<keyword evidence="6" id="KW-0511">Multifunctional enzyme</keyword>
<dbReference type="InterPro" id="IPR036736">
    <property type="entry name" value="ACP-like_sf"/>
</dbReference>
<evidence type="ECO:0000256" key="1">
    <source>
        <dbReference type="ARBA" id="ARBA00001957"/>
    </source>
</evidence>
<evidence type="ECO:0000256" key="7">
    <source>
        <dbReference type="ARBA" id="ARBA00023315"/>
    </source>
</evidence>
<feature type="domain" description="Carrier" evidence="9">
    <location>
        <begin position="2748"/>
        <end position="2823"/>
    </location>
</feature>
<dbReference type="SUPFAM" id="SSF55048">
    <property type="entry name" value="Probable ACP-binding domain of malonyl-CoA ACP transacylase"/>
    <property type="match status" value="2"/>
</dbReference>
<dbReference type="Gene3D" id="3.40.50.720">
    <property type="entry name" value="NAD(P)-binding Rossmann-like Domain"/>
    <property type="match status" value="2"/>
</dbReference>
<feature type="compositionally biased region" description="Polar residues" evidence="8">
    <location>
        <begin position="2451"/>
        <end position="2462"/>
    </location>
</feature>
<dbReference type="CDD" id="cd00833">
    <property type="entry name" value="PKS"/>
    <property type="match status" value="2"/>
</dbReference>
<dbReference type="InterPro" id="IPR020841">
    <property type="entry name" value="PKS_Beta-ketoAc_synthase_dom"/>
</dbReference>
<dbReference type="SUPFAM" id="SSF52151">
    <property type="entry name" value="FabD/lysophospholipase-like"/>
    <property type="match status" value="2"/>
</dbReference>
<dbReference type="InterPro" id="IPR014031">
    <property type="entry name" value="Ketoacyl_synth_C"/>
</dbReference>
<keyword evidence="12" id="KW-1185">Reference proteome</keyword>
<dbReference type="InterPro" id="IPR001227">
    <property type="entry name" value="Ac_transferase_dom_sf"/>
</dbReference>
<name>A0A4R7VG12_9PSEU</name>
<dbReference type="InterPro" id="IPR036291">
    <property type="entry name" value="NAD(P)-bd_dom_sf"/>
</dbReference>
<dbReference type="InterPro" id="IPR016035">
    <property type="entry name" value="Acyl_Trfase/lysoPLipase"/>
</dbReference>
<evidence type="ECO:0000256" key="4">
    <source>
        <dbReference type="ARBA" id="ARBA00022679"/>
    </source>
</evidence>
<dbReference type="PROSITE" id="PS00012">
    <property type="entry name" value="PHOSPHOPANTETHEINE"/>
    <property type="match status" value="1"/>
</dbReference>
<dbReference type="Pfam" id="PF02801">
    <property type="entry name" value="Ketoacyl-synt_C"/>
    <property type="match status" value="2"/>
</dbReference>
<dbReference type="InterPro" id="IPR009081">
    <property type="entry name" value="PP-bd_ACP"/>
</dbReference>
<dbReference type="InterPro" id="IPR014043">
    <property type="entry name" value="Acyl_transferase_dom"/>
</dbReference>
<dbReference type="GO" id="GO:0033068">
    <property type="term" value="P:macrolide biosynthetic process"/>
    <property type="evidence" value="ECO:0007669"/>
    <property type="project" value="UniProtKB-ARBA"/>
</dbReference>
<feature type="domain" description="Carrier" evidence="9">
    <location>
        <begin position="1276"/>
        <end position="1351"/>
    </location>
</feature>
<evidence type="ECO:0000313" key="12">
    <source>
        <dbReference type="Proteomes" id="UP000294927"/>
    </source>
</evidence>
<dbReference type="PROSITE" id="PS00606">
    <property type="entry name" value="KS3_1"/>
    <property type="match status" value="2"/>
</dbReference>
<dbReference type="PROSITE" id="PS52004">
    <property type="entry name" value="KS3_2"/>
    <property type="match status" value="2"/>
</dbReference>
<dbReference type="Pfam" id="PF00550">
    <property type="entry name" value="PP-binding"/>
    <property type="match status" value="2"/>
</dbReference>
<protein>
    <submittedName>
        <fullName evidence="11">Acyl transferase domain-containing protein</fullName>
    </submittedName>
</protein>
<dbReference type="Pfam" id="PF08659">
    <property type="entry name" value="KR"/>
    <property type="match status" value="2"/>
</dbReference>
<dbReference type="Gene3D" id="3.40.366.10">
    <property type="entry name" value="Malonyl-Coenzyme A Acyl Carrier Protein, domain 2"/>
    <property type="match status" value="2"/>
</dbReference>
<evidence type="ECO:0000256" key="6">
    <source>
        <dbReference type="ARBA" id="ARBA00023268"/>
    </source>
</evidence>
<feature type="region of interest" description="Disordered" evidence="8">
    <location>
        <begin position="2438"/>
        <end position="2463"/>
    </location>
</feature>
<organism evidence="11 12">
    <name type="scientific">Actinophytocola oryzae</name>
    <dbReference type="NCBI Taxonomy" id="502181"/>
    <lineage>
        <taxon>Bacteria</taxon>
        <taxon>Bacillati</taxon>
        <taxon>Actinomycetota</taxon>
        <taxon>Actinomycetes</taxon>
        <taxon>Pseudonocardiales</taxon>
        <taxon>Pseudonocardiaceae</taxon>
    </lineage>
</organism>
<dbReference type="Proteomes" id="UP000294927">
    <property type="component" value="Unassembled WGS sequence"/>
</dbReference>
<dbReference type="Pfam" id="PF00109">
    <property type="entry name" value="ketoacyl-synt"/>
    <property type="match status" value="2"/>
</dbReference>
<feature type="domain" description="Ketosynthase family 3 (KS3)" evidence="10">
    <location>
        <begin position="1363"/>
        <end position="1780"/>
    </location>
</feature>
<accession>A0A4R7VG12</accession>
<dbReference type="GO" id="GO:0006633">
    <property type="term" value="P:fatty acid biosynthetic process"/>
    <property type="evidence" value="ECO:0007669"/>
    <property type="project" value="InterPro"/>
</dbReference>
<dbReference type="InterPro" id="IPR020806">
    <property type="entry name" value="PKS_PP-bd"/>
</dbReference>
<dbReference type="GO" id="GO:0031177">
    <property type="term" value="F:phosphopantetheine binding"/>
    <property type="evidence" value="ECO:0007669"/>
    <property type="project" value="InterPro"/>
</dbReference>
<keyword evidence="3" id="KW-0597">Phosphoprotein</keyword>
<dbReference type="PROSITE" id="PS50075">
    <property type="entry name" value="CARRIER"/>
    <property type="match status" value="2"/>
</dbReference>
<dbReference type="GO" id="GO:0004315">
    <property type="term" value="F:3-oxoacyl-[acyl-carrier-protein] synthase activity"/>
    <property type="evidence" value="ECO:0007669"/>
    <property type="project" value="InterPro"/>
</dbReference>
<reference evidence="11 12" key="1">
    <citation type="submission" date="2019-03" db="EMBL/GenBank/DDBJ databases">
        <title>Genomic Encyclopedia of Archaeal and Bacterial Type Strains, Phase II (KMG-II): from individual species to whole genera.</title>
        <authorList>
            <person name="Goeker M."/>
        </authorList>
    </citation>
    <scope>NUCLEOTIDE SEQUENCE [LARGE SCALE GENOMIC DNA]</scope>
    <source>
        <strain evidence="11 12">DSM 45499</strain>
    </source>
</reference>
<dbReference type="CDD" id="cd08952">
    <property type="entry name" value="KR_1_SDR_x"/>
    <property type="match status" value="1"/>
</dbReference>
<dbReference type="SUPFAM" id="SSF101173">
    <property type="entry name" value="Docking domain B of the erythromycin polyketide synthase (DEBS)"/>
    <property type="match status" value="1"/>
</dbReference>
<evidence type="ECO:0000313" key="11">
    <source>
        <dbReference type="EMBL" id="TDV47978.1"/>
    </source>
</evidence>
<dbReference type="GO" id="GO:0004312">
    <property type="term" value="F:fatty acid synthase activity"/>
    <property type="evidence" value="ECO:0007669"/>
    <property type="project" value="TreeGrafter"/>
</dbReference>
<comment type="cofactor">
    <cofactor evidence="1">
        <name>pantetheine 4'-phosphate</name>
        <dbReference type="ChEBI" id="CHEBI:47942"/>
    </cofactor>
</comment>
<evidence type="ECO:0000256" key="8">
    <source>
        <dbReference type="SAM" id="MobiDB-lite"/>
    </source>
</evidence>
<dbReference type="SMART" id="SM00825">
    <property type="entry name" value="PKS_KS"/>
    <property type="match status" value="2"/>
</dbReference>
<dbReference type="SMART" id="SM00822">
    <property type="entry name" value="PKS_KR"/>
    <property type="match status" value="2"/>
</dbReference>
<dbReference type="SUPFAM" id="SSF51735">
    <property type="entry name" value="NAD(P)-binding Rossmann-fold domains"/>
    <property type="match status" value="4"/>
</dbReference>
<dbReference type="InterPro" id="IPR036299">
    <property type="entry name" value="Polyketide_synth_docking_sf"/>
</dbReference>
<dbReference type="InterPro" id="IPR013968">
    <property type="entry name" value="PKS_KR"/>
</dbReference>
<dbReference type="PANTHER" id="PTHR43775">
    <property type="entry name" value="FATTY ACID SYNTHASE"/>
    <property type="match status" value="1"/>
</dbReference>
<dbReference type="InterPro" id="IPR050091">
    <property type="entry name" value="PKS_NRPS_Biosynth_Enz"/>
</dbReference>
<dbReference type="InterPro" id="IPR016039">
    <property type="entry name" value="Thiolase-like"/>
</dbReference>
<dbReference type="InterPro" id="IPR006162">
    <property type="entry name" value="Ppantetheine_attach_site"/>
</dbReference>
<dbReference type="Gene3D" id="1.10.1200.10">
    <property type="entry name" value="ACP-like"/>
    <property type="match status" value="2"/>
</dbReference>
<evidence type="ECO:0000259" key="10">
    <source>
        <dbReference type="PROSITE" id="PS52004"/>
    </source>
</evidence>
<dbReference type="SUPFAM" id="SSF53901">
    <property type="entry name" value="Thiolase-like"/>
    <property type="match status" value="2"/>
</dbReference>
<dbReference type="InterPro" id="IPR016036">
    <property type="entry name" value="Malonyl_transacylase_ACP-bd"/>
</dbReference>
<keyword evidence="4 11" id="KW-0808">Transferase</keyword>
<evidence type="ECO:0000256" key="5">
    <source>
        <dbReference type="ARBA" id="ARBA00023194"/>
    </source>
</evidence>
<dbReference type="InterPro" id="IPR015083">
    <property type="entry name" value="NorB/c/GfsB-D-like_docking"/>
</dbReference>
<evidence type="ECO:0000259" key="9">
    <source>
        <dbReference type="PROSITE" id="PS50075"/>
    </source>
</evidence>
<dbReference type="Pfam" id="PF00698">
    <property type="entry name" value="Acyl_transf_1"/>
    <property type="match status" value="2"/>
</dbReference>
<feature type="domain" description="Ketosynthase family 3 (KS3)" evidence="10">
    <location>
        <begin position="33"/>
        <end position="445"/>
    </location>
</feature>
<dbReference type="Gene3D" id="3.30.70.3290">
    <property type="match status" value="2"/>
</dbReference>